<reference evidence="2" key="1">
    <citation type="journal article" date="2019" name="Int. J. Syst. Evol. Microbiol.">
        <title>The Global Catalogue of Microorganisms (GCM) 10K type strain sequencing project: providing services to taxonomists for standard genome sequencing and annotation.</title>
        <authorList>
            <consortium name="The Broad Institute Genomics Platform"/>
            <consortium name="The Broad Institute Genome Sequencing Center for Infectious Disease"/>
            <person name="Wu L."/>
            <person name="Ma J."/>
        </authorList>
    </citation>
    <scope>NUCLEOTIDE SEQUENCE [LARGE SCALE GENOMIC DNA]</scope>
    <source>
        <strain evidence="2">JCM 17688</strain>
    </source>
</reference>
<name>A0ABP8JH50_9ACTN</name>
<dbReference type="EMBL" id="BAABFR010000023">
    <property type="protein sequence ID" value="GAA4390700.1"/>
    <property type="molecule type" value="Genomic_DNA"/>
</dbReference>
<gene>
    <name evidence="1" type="ORF">GCM10023147_18860</name>
</gene>
<protein>
    <submittedName>
        <fullName evidence="1">Uncharacterized protein</fullName>
    </submittedName>
</protein>
<organism evidence="1 2">
    <name type="scientific">Tsukamurella soli</name>
    <dbReference type="NCBI Taxonomy" id="644556"/>
    <lineage>
        <taxon>Bacteria</taxon>
        <taxon>Bacillati</taxon>
        <taxon>Actinomycetota</taxon>
        <taxon>Actinomycetes</taxon>
        <taxon>Mycobacteriales</taxon>
        <taxon>Tsukamurellaceae</taxon>
        <taxon>Tsukamurella</taxon>
    </lineage>
</organism>
<accession>A0ABP8JH50</accession>
<comment type="caution">
    <text evidence="1">The sequence shown here is derived from an EMBL/GenBank/DDBJ whole genome shotgun (WGS) entry which is preliminary data.</text>
</comment>
<dbReference type="Proteomes" id="UP001500635">
    <property type="component" value="Unassembled WGS sequence"/>
</dbReference>
<proteinExistence type="predicted"/>
<sequence>MQTTSGMTEATRTGVWVVVVVSVASPTVPDAAGAGGTVTVASMVGTVVTAAGASVDVDVVPPQAPTARIAVATAVIVITRPDLIAASFVLLKRSARHARCVRFVSGDGLFAPGVLRGVECVAVARTARVRLGADEMSDERLALASELGAKHDDVQRVIADL</sequence>
<keyword evidence="2" id="KW-1185">Reference proteome</keyword>
<evidence type="ECO:0000313" key="2">
    <source>
        <dbReference type="Proteomes" id="UP001500635"/>
    </source>
</evidence>
<evidence type="ECO:0000313" key="1">
    <source>
        <dbReference type="EMBL" id="GAA4390700.1"/>
    </source>
</evidence>